<accession>A0A450UFZ4</accession>
<dbReference type="EMBL" id="CAADFF010000026">
    <property type="protein sequence ID" value="VFJ91480.1"/>
    <property type="molecule type" value="Genomic_DNA"/>
</dbReference>
<organism evidence="2">
    <name type="scientific">Candidatus Kentrum sp. LFY</name>
    <dbReference type="NCBI Taxonomy" id="2126342"/>
    <lineage>
        <taxon>Bacteria</taxon>
        <taxon>Pseudomonadati</taxon>
        <taxon>Pseudomonadota</taxon>
        <taxon>Gammaproteobacteria</taxon>
        <taxon>Candidatus Kentrum</taxon>
    </lineage>
</organism>
<reference evidence="2" key="1">
    <citation type="submission" date="2019-02" db="EMBL/GenBank/DDBJ databases">
        <authorList>
            <person name="Gruber-Vodicka R. H."/>
            <person name="Seah K. B. B."/>
        </authorList>
    </citation>
    <scope>NUCLEOTIDE SEQUENCE</scope>
    <source>
        <strain evidence="2">BECK_M7</strain>
    </source>
</reference>
<dbReference type="Gene3D" id="2.50.20.10">
    <property type="entry name" value="Lipoprotein localisation LolA/LolB/LppX"/>
    <property type="match status" value="1"/>
</dbReference>
<evidence type="ECO:0000259" key="1">
    <source>
        <dbReference type="Pfam" id="PF17131"/>
    </source>
</evidence>
<dbReference type="PIRSF" id="PIRSF028205">
    <property type="entry name" value="UCP028205"/>
    <property type="match status" value="1"/>
</dbReference>
<gene>
    <name evidence="2" type="ORF">BECKLFY1418B_GA0070995_10263</name>
</gene>
<name>A0A450UFZ4_9GAMM</name>
<feature type="domain" description="Uncharacterized protein TP-0789" evidence="1">
    <location>
        <begin position="77"/>
        <end position="246"/>
    </location>
</feature>
<dbReference type="InterPro" id="IPR033399">
    <property type="entry name" value="TP_0789-like"/>
</dbReference>
<protein>
    <recommendedName>
        <fullName evidence="1">Uncharacterized protein TP-0789 domain-containing protein</fullName>
    </recommendedName>
</protein>
<sequence>MSNLPRKPILLYAFIIVLLSITVAGTGQAGEVQTILETADSYRLSQGTMQVETEIELYKSGKLDKTRRYSVYVKPGRRSLVIFKSAVEIGQKVLMLEDKFWILMPKSRRPIRITPMQKLLGEASTGDIATMTWSGDYDGEVVGAEVVDGIPCSKLDLHSIRKSTTYARIELYVAEDGHWPVRANLYVASGKLAKRAHFTLGESEGRKQVETMTLIDEIQRQRKTVIRYLSRTPREIPDKFYNPMYLVKNKLQGW</sequence>
<dbReference type="Pfam" id="PF17131">
    <property type="entry name" value="LolA_like"/>
    <property type="match status" value="1"/>
</dbReference>
<evidence type="ECO:0000313" key="2">
    <source>
        <dbReference type="EMBL" id="VFJ91480.1"/>
    </source>
</evidence>
<proteinExistence type="predicted"/>
<dbReference type="CDD" id="cd16329">
    <property type="entry name" value="LolA_like"/>
    <property type="match status" value="1"/>
</dbReference>
<dbReference type="InterPro" id="IPR011220">
    <property type="entry name" value="UCP028205"/>
</dbReference>
<dbReference type="AlphaFoldDB" id="A0A450UFZ4"/>